<proteinExistence type="predicted"/>
<accession>I7J7U5</accession>
<dbReference type="BioCyc" id="MBOU1201294:BN140_RS03920-MONOMER"/>
<keyword evidence="2" id="KW-1185">Reference proteome</keyword>
<protein>
    <submittedName>
        <fullName evidence="1">Uncharacterized protein</fullName>
    </submittedName>
</protein>
<organism evidence="1 2">
    <name type="scientific">Methanoculleus bourgensis (strain ATCC 43281 / DSM 3045 / OCM 15 / MS2)</name>
    <name type="common">Methanogenium bourgense</name>
    <dbReference type="NCBI Taxonomy" id="1201294"/>
    <lineage>
        <taxon>Archaea</taxon>
        <taxon>Methanobacteriati</taxon>
        <taxon>Methanobacteriota</taxon>
        <taxon>Stenosarchaea group</taxon>
        <taxon>Methanomicrobia</taxon>
        <taxon>Methanomicrobiales</taxon>
        <taxon>Methanomicrobiaceae</taxon>
        <taxon>Methanoculleus</taxon>
    </lineage>
</organism>
<sequence length="140" mass="15357">MANNPYDEMFKNIARLMEKILSEMPLHDPRIIGFTIISGPPDAAPYFDPSGEDGDEEAEFEVIEGDDCIYITAAVNARAEGAPYVTFQNESVTLCTGGDEETVIDLDCEIDVPHSFYNVQHGVIDAVCRKKNAPDGIARS</sequence>
<dbReference type="AlphaFoldDB" id="I7J7U5"/>
<dbReference type="STRING" id="1201294.BN140_0780"/>
<name>I7J7U5_METBM</name>
<dbReference type="RefSeq" id="WP_014866680.1">
    <property type="nucleotide sequence ID" value="NC_018227.2"/>
</dbReference>
<dbReference type="Proteomes" id="UP000009007">
    <property type="component" value="Chromosome I"/>
</dbReference>
<dbReference type="HOGENOM" id="CLU_152998_0_0_2"/>
<dbReference type="KEGG" id="mbg:BN140_0780"/>
<dbReference type="EMBL" id="HE964772">
    <property type="protein sequence ID" value="CCJ35703.1"/>
    <property type="molecule type" value="Genomic_DNA"/>
</dbReference>
<gene>
    <name evidence="1" type="ordered locus">BN140_0780</name>
</gene>
<reference evidence="2" key="1">
    <citation type="journal article" date="2012" name="J. Bacteriol.">
        <title>Complete genome sequence of the hydrogenotrophic, methanogenic archaeon Methanoculleus bourgensis strain MS2T, isolated from a sewage sludge digester.</title>
        <authorList>
            <person name="Maus I."/>
            <person name="Wibberg D."/>
            <person name="Stantscheff R."/>
            <person name="Eikmeyer F.G."/>
            <person name="Seffner A."/>
            <person name="Boelter J."/>
            <person name="Szczepanowski R."/>
            <person name="Blom J."/>
            <person name="Jaenicke S."/>
            <person name="Konig H."/>
            <person name="Puhler A."/>
            <person name="Schluter A."/>
        </authorList>
    </citation>
    <scope>NUCLEOTIDE SEQUENCE [LARGE SCALE GENOMIC DNA]</scope>
    <source>
        <strain evidence="2">ATCC 43281 / DSM 3045 / OCM 15 / MS2</strain>
    </source>
</reference>
<evidence type="ECO:0000313" key="2">
    <source>
        <dbReference type="Proteomes" id="UP000009007"/>
    </source>
</evidence>
<dbReference type="PATRIC" id="fig|1201294.9.peg.855"/>
<evidence type="ECO:0000313" key="1">
    <source>
        <dbReference type="EMBL" id="CCJ35703.1"/>
    </source>
</evidence>
<dbReference type="GeneID" id="13355208"/>